<dbReference type="Proteomes" id="UP000294841">
    <property type="component" value="Unassembled WGS sequence"/>
</dbReference>
<dbReference type="Pfam" id="PF10881">
    <property type="entry name" value="DUF2726"/>
    <property type="match status" value="1"/>
</dbReference>
<evidence type="ECO:0000259" key="1">
    <source>
        <dbReference type="Pfam" id="PF10881"/>
    </source>
</evidence>
<organism evidence="2 3">
    <name type="scientific">Bisgaardia hudsonensis</name>
    <dbReference type="NCBI Taxonomy" id="109472"/>
    <lineage>
        <taxon>Bacteria</taxon>
        <taxon>Pseudomonadati</taxon>
        <taxon>Pseudomonadota</taxon>
        <taxon>Gammaproteobacteria</taxon>
        <taxon>Pasteurellales</taxon>
        <taxon>Pasteurellaceae</taxon>
        <taxon>Bisgaardia</taxon>
    </lineage>
</organism>
<reference evidence="2 3" key="1">
    <citation type="submission" date="2019-03" db="EMBL/GenBank/DDBJ databases">
        <title>Genomic Encyclopedia of Type Strains, Phase IV (KMG-IV): sequencing the most valuable type-strain genomes for metagenomic binning, comparative biology and taxonomic classification.</title>
        <authorList>
            <person name="Goeker M."/>
        </authorList>
    </citation>
    <scope>NUCLEOTIDE SEQUENCE [LARGE SCALE GENOMIC DNA]</scope>
    <source>
        <strain evidence="2 3">DSM 28231</strain>
    </source>
</reference>
<evidence type="ECO:0000313" key="2">
    <source>
        <dbReference type="EMBL" id="TCP12901.1"/>
    </source>
</evidence>
<dbReference type="EMBL" id="SLXI01000003">
    <property type="protein sequence ID" value="TCP12901.1"/>
    <property type="molecule type" value="Genomic_DNA"/>
</dbReference>
<sequence length="136" mass="15918">MNADFQKAPLMNKCEYKLYIRLIKLLNEQYYNKGLRLFSQVSMGEFLKSKDSEAFKLINSKRVDFLIINNIGLPVVVIEYQGNGHFDNNFIERDAIKREVCRKVGIEFIEIKPEYDELEFDFIARALNSVISKNVV</sequence>
<dbReference type="InterPro" id="IPR024402">
    <property type="entry name" value="DUF2726"/>
</dbReference>
<dbReference type="AlphaFoldDB" id="A0A4R2N0I9"/>
<proteinExistence type="predicted"/>
<keyword evidence="3" id="KW-1185">Reference proteome</keyword>
<name>A0A4R2N0I9_9PAST</name>
<dbReference type="RefSeq" id="WP_132023602.1">
    <property type="nucleotide sequence ID" value="NZ_CP016605.1"/>
</dbReference>
<dbReference type="OrthoDB" id="5679025at2"/>
<feature type="domain" description="DUF2726" evidence="1">
    <location>
        <begin position="8"/>
        <end position="114"/>
    </location>
</feature>
<comment type="caution">
    <text evidence="2">The sequence shown here is derived from an EMBL/GenBank/DDBJ whole genome shotgun (WGS) entry which is preliminary data.</text>
</comment>
<evidence type="ECO:0000313" key="3">
    <source>
        <dbReference type="Proteomes" id="UP000294841"/>
    </source>
</evidence>
<dbReference type="Gene3D" id="3.40.960.10">
    <property type="entry name" value="VSR Endonuclease"/>
    <property type="match status" value="1"/>
</dbReference>
<gene>
    <name evidence="2" type="ORF">EV697_103209</name>
</gene>
<accession>A0A4R2N0I9</accession>
<protein>
    <submittedName>
        <fullName evidence="2">Uncharacterized protein DUF2726</fullName>
    </submittedName>
</protein>